<evidence type="ECO:0000313" key="3">
    <source>
        <dbReference type="EMBL" id="OTP66416.1"/>
    </source>
</evidence>
<name>A0A242M5E4_CABSO</name>
<evidence type="ECO:0000256" key="1">
    <source>
        <dbReference type="SAM" id="MobiDB-lite"/>
    </source>
</evidence>
<gene>
    <name evidence="3" type="ORF">PAMC26510_35170</name>
</gene>
<dbReference type="AlphaFoldDB" id="A0A242M5E4"/>
<feature type="region of interest" description="Disordered" evidence="1">
    <location>
        <begin position="78"/>
        <end position="115"/>
    </location>
</feature>
<comment type="caution">
    <text evidence="3">The sequence shown here is derived from an EMBL/GenBank/DDBJ whole genome shotgun (WGS) entry which is preliminary data.</text>
</comment>
<evidence type="ECO:0000259" key="2">
    <source>
        <dbReference type="Pfam" id="PF01526"/>
    </source>
</evidence>
<organism evidence="3 4">
    <name type="scientific">Caballeronia sordidicola</name>
    <name type="common">Burkholderia sordidicola</name>
    <dbReference type="NCBI Taxonomy" id="196367"/>
    <lineage>
        <taxon>Bacteria</taxon>
        <taxon>Pseudomonadati</taxon>
        <taxon>Pseudomonadota</taxon>
        <taxon>Betaproteobacteria</taxon>
        <taxon>Burkholderiales</taxon>
        <taxon>Burkholderiaceae</taxon>
        <taxon>Caballeronia</taxon>
    </lineage>
</organism>
<reference evidence="3 4" key="1">
    <citation type="submission" date="2017-03" db="EMBL/GenBank/DDBJ databases">
        <title>Genome analysis of strain PAMC 26510.</title>
        <authorList>
            <person name="Oh H.-M."/>
            <person name="Yang J.-A."/>
        </authorList>
    </citation>
    <scope>NUCLEOTIDE SEQUENCE [LARGE SCALE GENOMIC DNA]</scope>
    <source>
        <strain evidence="3 4">PAMC 26510</strain>
    </source>
</reference>
<proteinExistence type="predicted"/>
<sequence length="115" mass="13425">MVSLAQKDVSQATLVRKLSSYTRQNQTKKALWELNNLCRTRHILRFINDVNLRQAVQKALNRGEAYHRLRRAISYVNSGKTARQHRSRAADVERLLPSHRERHHPLQHDTAVARP</sequence>
<protein>
    <submittedName>
        <fullName evidence="3">Mobile element protein</fullName>
    </submittedName>
</protein>
<feature type="domain" description="Tn3 transposase DDE" evidence="2">
    <location>
        <begin position="1"/>
        <end position="89"/>
    </location>
</feature>
<feature type="compositionally biased region" description="Basic and acidic residues" evidence="1">
    <location>
        <begin position="88"/>
        <end position="107"/>
    </location>
</feature>
<dbReference type="InterPro" id="IPR002513">
    <property type="entry name" value="Tn3_Tnp_DDE_dom"/>
</dbReference>
<dbReference type="Proteomes" id="UP000194546">
    <property type="component" value="Unassembled WGS sequence"/>
</dbReference>
<accession>A0A242M5E4</accession>
<dbReference type="EMBL" id="NBTY01000201">
    <property type="protein sequence ID" value="OTP66416.1"/>
    <property type="molecule type" value="Genomic_DNA"/>
</dbReference>
<evidence type="ECO:0000313" key="4">
    <source>
        <dbReference type="Proteomes" id="UP000194546"/>
    </source>
</evidence>
<dbReference type="GO" id="GO:0004803">
    <property type="term" value="F:transposase activity"/>
    <property type="evidence" value="ECO:0007669"/>
    <property type="project" value="InterPro"/>
</dbReference>
<dbReference type="Pfam" id="PF01526">
    <property type="entry name" value="DDE_Tnp_Tn3"/>
    <property type="match status" value="1"/>
</dbReference>
<dbReference type="GO" id="GO:0006313">
    <property type="term" value="P:DNA transposition"/>
    <property type="evidence" value="ECO:0007669"/>
    <property type="project" value="InterPro"/>
</dbReference>